<feature type="region of interest" description="Disordered" evidence="8">
    <location>
        <begin position="1024"/>
        <end position="1100"/>
    </location>
</feature>
<dbReference type="PANTHER" id="PTHR14418:SF5">
    <property type="entry name" value="CONDENSIN COMPLEX SUBUNIT 3"/>
    <property type="match status" value="1"/>
</dbReference>
<evidence type="ECO:0000259" key="9">
    <source>
        <dbReference type="Pfam" id="PF12719"/>
    </source>
</evidence>
<gene>
    <name evidence="10" type="ORF">DERP_007872</name>
</gene>
<evidence type="ECO:0000256" key="1">
    <source>
        <dbReference type="ARBA" id="ARBA00004286"/>
    </source>
</evidence>
<dbReference type="Gene3D" id="1.25.10.10">
    <property type="entry name" value="Leucine-rich Repeat Variant"/>
    <property type="match status" value="1"/>
</dbReference>
<proteinExistence type="inferred from homology"/>
<dbReference type="EMBL" id="NJHN03000121">
    <property type="protein sequence ID" value="KAH9413396.1"/>
    <property type="molecule type" value="Genomic_DNA"/>
</dbReference>
<evidence type="ECO:0000256" key="2">
    <source>
        <dbReference type="ARBA" id="ARBA00006533"/>
    </source>
</evidence>
<dbReference type="InterPro" id="IPR016024">
    <property type="entry name" value="ARM-type_fold"/>
</dbReference>
<protein>
    <recommendedName>
        <fullName evidence="9">Nuclear condensin complex subunit 3 C-terminal domain-containing protein</fullName>
    </recommendedName>
</protein>
<comment type="subcellular location">
    <subcellularLocation>
        <location evidence="1">Chromosome</location>
    </subcellularLocation>
</comment>
<keyword evidence="6" id="KW-0226">DNA condensation</keyword>
<dbReference type="Proteomes" id="UP000887458">
    <property type="component" value="Unassembled WGS sequence"/>
</dbReference>
<feature type="region of interest" description="Disordered" evidence="8">
    <location>
        <begin position="612"/>
        <end position="631"/>
    </location>
</feature>
<evidence type="ECO:0000256" key="4">
    <source>
        <dbReference type="ARBA" id="ARBA00022618"/>
    </source>
</evidence>
<dbReference type="InterPro" id="IPR011989">
    <property type="entry name" value="ARM-like"/>
</dbReference>
<keyword evidence="5" id="KW-0498">Mitosis</keyword>
<reference evidence="10 11" key="2">
    <citation type="journal article" date="2022" name="Mol. Biol. Evol.">
        <title>Comparative Genomics Reveals Insights into the Divergent Evolution of Astigmatic Mites and Household Pest Adaptations.</title>
        <authorList>
            <person name="Xiong Q."/>
            <person name="Wan A.T."/>
            <person name="Liu X."/>
            <person name="Fung C.S."/>
            <person name="Xiao X."/>
            <person name="Malainual N."/>
            <person name="Hou J."/>
            <person name="Wang L."/>
            <person name="Wang M."/>
            <person name="Yang K.Y."/>
            <person name="Cui Y."/>
            <person name="Leung E.L."/>
            <person name="Nong W."/>
            <person name="Shin S.K."/>
            <person name="Au S.W."/>
            <person name="Jeong K.Y."/>
            <person name="Chew F.T."/>
            <person name="Hui J.H."/>
            <person name="Leung T.F."/>
            <person name="Tungtrongchitr A."/>
            <person name="Zhong N."/>
            <person name="Liu Z."/>
            <person name="Tsui S.K."/>
        </authorList>
    </citation>
    <scope>NUCLEOTIDE SEQUENCE [LARGE SCALE GENOMIC DNA]</scope>
    <source>
        <strain evidence="10">Derp</strain>
    </source>
</reference>
<sequence length="1100" mass="128928">MAIETNDRFNLESLRNDLGKIFNESQHIKNSKRNLKEFMKIYQKWFLNIDDGEQFKNFMQTFIDLMKNILACDSQSPYTKRVLDFLALIFKEIIQFEEEYETKRLEHLAARESRGDITMADSDDNDNDDDCDDDEIGEQCFDHEQTIIDTRYISPPCTVDLFIRNYLLKFIKADDIFVRRNSVSLLKKTLESLEEVDELTFNQVLKELRQRSIDKDKFVRALIMLCLRKFQNITIDTDDDEAIKILKFHLQYDPDSFVRSCAMKVIGLYPNTLDAIKESTININASIRRLAFLKIAEHSCANNFPPNDRLKLLKDGYTDPSTAVQNVLIRKLLPNWISDVDNDLVRFFEYFNIRNEQDFFNQLFDDYFQSLLKIIEKDDITAFHQLVFNFRQKYLGDTNKLPSTMALPKEEFVYLWNRLCRFCKSNNVIYKKPLPANDAEDGDAISTPTDNQSQEQQRRQNFIINDLLDDIFPDIPVYCDYVESFVTNAVTVLNENNEESNNNTAVGRKKSNKTDNRHKELNFIFEQLLNIGCLYKISDQAQWNYIERTFRSIILNDQLYQHFNNYIEPIFEIFNNYFQNNSKKLLDLALDLINTINLPELHCDRIQTQTMKIDQQQQQPDEQTLIPSSQINPQERIETDPKILERCINICNSFLHVGGPKNTDTLSNLGGLINKLVLRNLANPDSNNIRLLSVKALGNYCFQSLAIINSFLKVFVEIIEEENYCDARIEALKYLFDFVGFFGMTKINFNDLDNSLSSIRNLSNSFNNQNQNNNNSNISSTTTSSSQNRIFYEYFSDMITNFLQEPSMEPLQMKKQFKTRIEYDLFDTTVRGLCKILYIGRLSSSDFLARLIIIFITYKNITAELKHFIRVFIHQYSENLAAYFELFKTKNSPFNDAYVECFRILLENDNNHLQSYEMITCIIDSCTNDDQRNNLIMKSMEIFTLTSEKEFIHINLKLIDRIIDYKNLEKSDLLDLIKQFEQYRQRYYNRNKMTKQIKQDKSIILFDKIIRNLRLTLQGNNQSIIENDNENNPRSMRSSLSMNRSITTTTPTTSSEKRKSSDEAIVTSTTQDIIGVDDDDDDDEDEPIISDLEDDDDDDD</sequence>
<feature type="compositionally biased region" description="Acidic residues" evidence="8">
    <location>
        <begin position="1075"/>
        <end position="1100"/>
    </location>
</feature>
<keyword evidence="7" id="KW-0131">Cell cycle</keyword>
<dbReference type="InterPro" id="IPR027165">
    <property type="entry name" value="CND3"/>
</dbReference>
<keyword evidence="3" id="KW-0158">Chromosome</keyword>
<dbReference type="InterPro" id="IPR025977">
    <property type="entry name" value="Cnd3_C"/>
</dbReference>
<dbReference type="SUPFAM" id="SSF48371">
    <property type="entry name" value="ARM repeat"/>
    <property type="match status" value="2"/>
</dbReference>
<keyword evidence="4" id="KW-0132">Cell division</keyword>
<accession>A0ABQ8IT70</accession>
<dbReference type="PANTHER" id="PTHR14418">
    <property type="entry name" value="CONDENSIN COMPLEX SUBUNIT 3-RELATED"/>
    <property type="match status" value="1"/>
</dbReference>
<reference evidence="10 11" key="1">
    <citation type="journal article" date="2018" name="J. Allergy Clin. Immunol.">
        <title>High-quality assembly of Dermatophagoides pteronyssinus genome and transcriptome reveals a wide range of novel allergens.</title>
        <authorList>
            <person name="Liu X.Y."/>
            <person name="Yang K.Y."/>
            <person name="Wang M.Q."/>
            <person name="Kwok J.S."/>
            <person name="Zeng X."/>
            <person name="Yang Z."/>
            <person name="Xiao X.J."/>
            <person name="Lau C.P."/>
            <person name="Li Y."/>
            <person name="Huang Z.M."/>
            <person name="Ba J.G."/>
            <person name="Yim A.K."/>
            <person name="Ouyang C.Y."/>
            <person name="Ngai S.M."/>
            <person name="Chan T.F."/>
            <person name="Leung E.L."/>
            <person name="Liu L."/>
            <person name="Liu Z.G."/>
            <person name="Tsui S.K."/>
        </authorList>
    </citation>
    <scope>NUCLEOTIDE SEQUENCE [LARGE SCALE GENOMIC DNA]</scope>
    <source>
        <strain evidence="10">Derp</strain>
    </source>
</reference>
<feature type="compositionally biased region" description="Low complexity" evidence="8">
    <location>
        <begin position="612"/>
        <end position="626"/>
    </location>
</feature>
<comment type="caution">
    <text evidence="10">The sequence shown here is derived from an EMBL/GenBank/DDBJ whole genome shotgun (WGS) entry which is preliminary data.</text>
</comment>
<organism evidence="10 11">
    <name type="scientific">Dermatophagoides pteronyssinus</name>
    <name type="common">European house dust mite</name>
    <dbReference type="NCBI Taxonomy" id="6956"/>
    <lineage>
        <taxon>Eukaryota</taxon>
        <taxon>Metazoa</taxon>
        <taxon>Ecdysozoa</taxon>
        <taxon>Arthropoda</taxon>
        <taxon>Chelicerata</taxon>
        <taxon>Arachnida</taxon>
        <taxon>Acari</taxon>
        <taxon>Acariformes</taxon>
        <taxon>Sarcoptiformes</taxon>
        <taxon>Astigmata</taxon>
        <taxon>Psoroptidia</taxon>
        <taxon>Analgoidea</taxon>
        <taxon>Pyroglyphidae</taxon>
        <taxon>Dermatophagoidinae</taxon>
        <taxon>Dermatophagoides</taxon>
    </lineage>
</organism>
<evidence type="ECO:0000256" key="8">
    <source>
        <dbReference type="SAM" id="MobiDB-lite"/>
    </source>
</evidence>
<keyword evidence="11" id="KW-1185">Reference proteome</keyword>
<dbReference type="Pfam" id="PF12719">
    <property type="entry name" value="Cnd3"/>
    <property type="match status" value="1"/>
</dbReference>
<feature type="domain" description="Nuclear condensin complex subunit 3 C-terminal" evidence="9">
    <location>
        <begin position="646"/>
        <end position="932"/>
    </location>
</feature>
<evidence type="ECO:0000313" key="10">
    <source>
        <dbReference type="EMBL" id="KAH9413396.1"/>
    </source>
</evidence>
<evidence type="ECO:0000313" key="11">
    <source>
        <dbReference type="Proteomes" id="UP000887458"/>
    </source>
</evidence>
<evidence type="ECO:0000256" key="6">
    <source>
        <dbReference type="ARBA" id="ARBA00023067"/>
    </source>
</evidence>
<name>A0ABQ8IT70_DERPT</name>
<evidence type="ECO:0000256" key="7">
    <source>
        <dbReference type="ARBA" id="ARBA00023306"/>
    </source>
</evidence>
<comment type="similarity">
    <text evidence="2">Belongs to the CND3 (condensin subunit 3) family.</text>
</comment>
<evidence type="ECO:0000256" key="5">
    <source>
        <dbReference type="ARBA" id="ARBA00022776"/>
    </source>
</evidence>
<evidence type="ECO:0000256" key="3">
    <source>
        <dbReference type="ARBA" id="ARBA00022454"/>
    </source>
</evidence>
<feature type="compositionally biased region" description="Low complexity" evidence="8">
    <location>
        <begin position="1032"/>
        <end position="1054"/>
    </location>
</feature>